<dbReference type="KEGG" id="dan:6495126"/>
<keyword evidence="2" id="KW-1185">Reference proteome</keyword>
<accession>B3MH60</accession>
<dbReference type="Proteomes" id="UP000007801">
    <property type="component" value="Unassembled WGS sequence"/>
</dbReference>
<reference evidence="1 2" key="1">
    <citation type="journal article" date="2007" name="Nature">
        <title>Evolution of genes and genomes on the Drosophila phylogeny.</title>
        <authorList>
            <consortium name="Drosophila 12 Genomes Consortium"/>
            <person name="Clark A.G."/>
            <person name="Eisen M.B."/>
            <person name="Smith D.R."/>
            <person name="Bergman C.M."/>
            <person name="Oliver B."/>
            <person name="Markow T.A."/>
            <person name="Kaufman T.C."/>
            <person name="Kellis M."/>
            <person name="Gelbart W."/>
            <person name="Iyer V.N."/>
            <person name="Pollard D.A."/>
            <person name="Sackton T.B."/>
            <person name="Larracuente A.M."/>
            <person name="Singh N.D."/>
            <person name="Abad J.P."/>
            <person name="Abt D.N."/>
            <person name="Adryan B."/>
            <person name="Aguade M."/>
            <person name="Akashi H."/>
            <person name="Anderson W.W."/>
            <person name="Aquadro C.F."/>
            <person name="Ardell D.H."/>
            <person name="Arguello R."/>
            <person name="Artieri C.G."/>
            <person name="Barbash D.A."/>
            <person name="Barker D."/>
            <person name="Barsanti P."/>
            <person name="Batterham P."/>
            <person name="Batzoglou S."/>
            <person name="Begun D."/>
            <person name="Bhutkar A."/>
            <person name="Blanco E."/>
            <person name="Bosak S.A."/>
            <person name="Bradley R.K."/>
            <person name="Brand A.D."/>
            <person name="Brent M.R."/>
            <person name="Brooks A.N."/>
            <person name="Brown R.H."/>
            <person name="Butlin R.K."/>
            <person name="Caggese C."/>
            <person name="Calvi B.R."/>
            <person name="Bernardo de Carvalho A."/>
            <person name="Caspi A."/>
            <person name="Castrezana S."/>
            <person name="Celniker S.E."/>
            <person name="Chang J.L."/>
            <person name="Chapple C."/>
            <person name="Chatterji S."/>
            <person name="Chinwalla A."/>
            <person name="Civetta A."/>
            <person name="Clifton S.W."/>
            <person name="Comeron J.M."/>
            <person name="Costello J.C."/>
            <person name="Coyne J.A."/>
            <person name="Daub J."/>
            <person name="David R.G."/>
            <person name="Delcher A.L."/>
            <person name="Delehaunty K."/>
            <person name="Do C.B."/>
            <person name="Ebling H."/>
            <person name="Edwards K."/>
            <person name="Eickbush T."/>
            <person name="Evans J.D."/>
            <person name="Filipski A."/>
            <person name="Findeiss S."/>
            <person name="Freyhult E."/>
            <person name="Fulton L."/>
            <person name="Fulton R."/>
            <person name="Garcia A.C."/>
            <person name="Gardiner A."/>
            <person name="Garfield D.A."/>
            <person name="Garvin B.E."/>
            <person name="Gibson G."/>
            <person name="Gilbert D."/>
            <person name="Gnerre S."/>
            <person name="Godfrey J."/>
            <person name="Good R."/>
            <person name="Gotea V."/>
            <person name="Gravely B."/>
            <person name="Greenberg A.J."/>
            <person name="Griffiths-Jones S."/>
            <person name="Gross S."/>
            <person name="Guigo R."/>
            <person name="Gustafson E.A."/>
            <person name="Haerty W."/>
            <person name="Hahn M.W."/>
            <person name="Halligan D.L."/>
            <person name="Halpern A.L."/>
            <person name="Halter G.M."/>
            <person name="Han M.V."/>
            <person name="Heger A."/>
            <person name="Hillier L."/>
            <person name="Hinrichs A.S."/>
            <person name="Holmes I."/>
            <person name="Hoskins R.A."/>
            <person name="Hubisz M.J."/>
            <person name="Hultmark D."/>
            <person name="Huntley M.A."/>
            <person name="Jaffe D.B."/>
            <person name="Jagadeeshan S."/>
            <person name="Jeck W.R."/>
            <person name="Johnson J."/>
            <person name="Jones C.D."/>
            <person name="Jordan W.C."/>
            <person name="Karpen G.H."/>
            <person name="Kataoka E."/>
            <person name="Keightley P.D."/>
            <person name="Kheradpour P."/>
            <person name="Kirkness E.F."/>
            <person name="Koerich L.B."/>
            <person name="Kristiansen K."/>
            <person name="Kudrna D."/>
            <person name="Kulathinal R.J."/>
            <person name="Kumar S."/>
            <person name="Kwok R."/>
            <person name="Lander E."/>
            <person name="Langley C.H."/>
            <person name="Lapoint R."/>
            <person name="Lazzaro B.P."/>
            <person name="Lee S.J."/>
            <person name="Levesque L."/>
            <person name="Li R."/>
            <person name="Lin C.F."/>
            <person name="Lin M.F."/>
            <person name="Lindblad-Toh K."/>
            <person name="Llopart A."/>
            <person name="Long M."/>
            <person name="Low L."/>
            <person name="Lozovsky E."/>
            <person name="Lu J."/>
            <person name="Luo M."/>
            <person name="Machado C.A."/>
            <person name="Makalowski W."/>
            <person name="Marzo M."/>
            <person name="Matsuda M."/>
            <person name="Matzkin L."/>
            <person name="McAllister B."/>
            <person name="McBride C.S."/>
            <person name="McKernan B."/>
            <person name="McKernan K."/>
            <person name="Mendez-Lago M."/>
            <person name="Minx P."/>
            <person name="Mollenhauer M.U."/>
            <person name="Montooth K."/>
            <person name="Mount S.M."/>
            <person name="Mu X."/>
            <person name="Myers E."/>
            <person name="Negre B."/>
            <person name="Newfeld S."/>
            <person name="Nielsen R."/>
            <person name="Noor M.A."/>
            <person name="O'Grady P."/>
            <person name="Pachter L."/>
            <person name="Papaceit M."/>
            <person name="Parisi M.J."/>
            <person name="Parisi M."/>
            <person name="Parts L."/>
            <person name="Pedersen J.S."/>
            <person name="Pesole G."/>
            <person name="Phillippy A.M."/>
            <person name="Ponting C.P."/>
            <person name="Pop M."/>
            <person name="Porcelli D."/>
            <person name="Powell J.R."/>
            <person name="Prohaska S."/>
            <person name="Pruitt K."/>
            <person name="Puig M."/>
            <person name="Quesneville H."/>
            <person name="Ram K.R."/>
            <person name="Rand D."/>
            <person name="Rasmussen M.D."/>
            <person name="Reed L.K."/>
            <person name="Reenan R."/>
            <person name="Reily A."/>
            <person name="Remington K.A."/>
            <person name="Rieger T.T."/>
            <person name="Ritchie M.G."/>
            <person name="Robin C."/>
            <person name="Rogers Y.H."/>
            <person name="Rohde C."/>
            <person name="Rozas J."/>
            <person name="Rubenfield M.J."/>
            <person name="Ruiz A."/>
            <person name="Russo S."/>
            <person name="Salzberg S.L."/>
            <person name="Sanchez-Gracia A."/>
            <person name="Saranga D.J."/>
            <person name="Sato H."/>
            <person name="Schaeffer S.W."/>
            <person name="Schatz M.C."/>
            <person name="Schlenke T."/>
            <person name="Schwartz R."/>
            <person name="Segarra C."/>
            <person name="Singh R.S."/>
            <person name="Sirot L."/>
            <person name="Sirota M."/>
            <person name="Sisneros N.B."/>
            <person name="Smith C.D."/>
            <person name="Smith T.F."/>
            <person name="Spieth J."/>
            <person name="Stage D.E."/>
            <person name="Stark A."/>
            <person name="Stephan W."/>
            <person name="Strausberg R.L."/>
            <person name="Strempel S."/>
            <person name="Sturgill D."/>
            <person name="Sutton G."/>
            <person name="Sutton G.G."/>
            <person name="Tao W."/>
            <person name="Teichmann S."/>
            <person name="Tobari Y.N."/>
            <person name="Tomimura Y."/>
            <person name="Tsolas J.M."/>
            <person name="Valente V.L."/>
            <person name="Venter E."/>
            <person name="Venter J.C."/>
            <person name="Vicario S."/>
            <person name="Vieira F.G."/>
            <person name="Vilella A.J."/>
            <person name="Villasante A."/>
            <person name="Walenz B."/>
            <person name="Wang J."/>
            <person name="Wasserman M."/>
            <person name="Watts T."/>
            <person name="Wilson D."/>
            <person name="Wilson R.K."/>
            <person name="Wing R.A."/>
            <person name="Wolfner M.F."/>
            <person name="Wong A."/>
            <person name="Wong G.K."/>
            <person name="Wu C.I."/>
            <person name="Wu G."/>
            <person name="Yamamoto D."/>
            <person name="Yang H.P."/>
            <person name="Yang S.P."/>
            <person name="Yorke J.A."/>
            <person name="Yoshida K."/>
            <person name="Zdobnov E."/>
            <person name="Zhang P."/>
            <person name="Zhang Y."/>
            <person name="Zimin A.V."/>
            <person name="Baldwin J."/>
            <person name="Abdouelleil A."/>
            <person name="Abdulkadir J."/>
            <person name="Abebe A."/>
            <person name="Abera B."/>
            <person name="Abreu J."/>
            <person name="Acer S.C."/>
            <person name="Aftuck L."/>
            <person name="Alexander A."/>
            <person name="An P."/>
            <person name="Anderson E."/>
            <person name="Anderson S."/>
            <person name="Arachi H."/>
            <person name="Azer M."/>
            <person name="Bachantsang P."/>
            <person name="Barry A."/>
            <person name="Bayul T."/>
            <person name="Berlin A."/>
            <person name="Bessette D."/>
            <person name="Bloom T."/>
            <person name="Blye J."/>
            <person name="Boguslavskiy L."/>
            <person name="Bonnet C."/>
            <person name="Boukhgalter B."/>
            <person name="Bourzgui I."/>
            <person name="Brown A."/>
            <person name="Cahill P."/>
            <person name="Channer S."/>
            <person name="Cheshatsang Y."/>
            <person name="Chuda L."/>
            <person name="Citroen M."/>
            <person name="Collymore A."/>
            <person name="Cooke P."/>
            <person name="Costello M."/>
            <person name="D'Aco K."/>
            <person name="Daza R."/>
            <person name="De Haan G."/>
            <person name="DeGray S."/>
            <person name="DeMaso C."/>
            <person name="Dhargay N."/>
            <person name="Dooley K."/>
            <person name="Dooley E."/>
            <person name="Doricent M."/>
            <person name="Dorje P."/>
            <person name="Dorjee K."/>
            <person name="Dupes A."/>
            <person name="Elong R."/>
            <person name="Falk J."/>
            <person name="Farina A."/>
            <person name="Faro S."/>
            <person name="Ferguson D."/>
            <person name="Fisher S."/>
            <person name="Foley C.D."/>
            <person name="Franke A."/>
            <person name="Friedrich D."/>
            <person name="Gadbois L."/>
            <person name="Gearin G."/>
            <person name="Gearin C.R."/>
            <person name="Giannoukos G."/>
            <person name="Goode T."/>
            <person name="Graham J."/>
            <person name="Grandbois E."/>
            <person name="Grewal S."/>
            <person name="Gyaltsen K."/>
            <person name="Hafez N."/>
            <person name="Hagos B."/>
            <person name="Hall J."/>
            <person name="Henson C."/>
            <person name="Hollinger A."/>
            <person name="Honan T."/>
            <person name="Huard M.D."/>
            <person name="Hughes L."/>
            <person name="Hurhula B."/>
            <person name="Husby M.E."/>
            <person name="Kamat A."/>
            <person name="Kanga B."/>
            <person name="Kashin S."/>
            <person name="Khazanovich D."/>
            <person name="Kisner P."/>
            <person name="Lance K."/>
            <person name="Lara M."/>
            <person name="Lee W."/>
            <person name="Lennon N."/>
            <person name="Letendre F."/>
            <person name="LeVine R."/>
            <person name="Lipovsky A."/>
            <person name="Liu X."/>
            <person name="Liu J."/>
            <person name="Liu S."/>
            <person name="Lokyitsang T."/>
            <person name="Lokyitsang Y."/>
            <person name="Lubonja R."/>
            <person name="Lui A."/>
            <person name="MacDonald P."/>
            <person name="Magnisalis V."/>
            <person name="Maru K."/>
            <person name="Matthews C."/>
            <person name="McCusker W."/>
            <person name="McDonough S."/>
            <person name="Mehta T."/>
            <person name="Meldrim J."/>
            <person name="Meneus L."/>
            <person name="Mihai O."/>
            <person name="Mihalev A."/>
            <person name="Mihova T."/>
            <person name="Mittelman R."/>
            <person name="Mlenga V."/>
            <person name="Montmayeur A."/>
            <person name="Mulrain L."/>
            <person name="Navidi A."/>
            <person name="Naylor J."/>
            <person name="Negash T."/>
            <person name="Nguyen T."/>
            <person name="Nguyen N."/>
            <person name="Nicol R."/>
            <person name="Norbu C."/>
            <person name="Norbu N."/>
            <person name="Novod N."/>
            <person name="O'Neill B."/>
            <person name="Osman S."/>
            <person name="Markiewicz E."/>
            <person name="Oyono O.L."/>
            <person name="Patti C."/>
            <person name="Phunkhang P."/>
            <person name="Pierre F."/>
            <person name="Priest M."/>
            <person name="Raghuraman S."/>
            <person name="Rege F."/>
            <person name="Reyes R."/>
            <person name="Rise C."/>
            <person name="Rogov P."/>
            <person name="Ross K."/>
            <person name="Ryan E."/>
            <person name="Settipalli S."/>
            <person name="Shea T."/>
            <person name="Sherpa N."/>
            <person name="Shi L."/>
            <person name="Shih D."/>
            <person name="Sparrow T."/>
            <person name="Spaulding J."/>
            <person name="Stalker J."/>
            <person name="Stange-Thomann N."/>
            <person name="Stavropoulos S."/>
            <person name="Stone C."/>
            <person name="Strader C."/>
            <person name="Tesfaye S."/>
            <person name="Thomson T."/>
            <person name="Thoulutsang Y."/>
            <person name="Thoulutsang D."/>
            <person name="Topham K."/>
            <person name="Topping I."/>
            <person name="Tsamla T."/>
            <person name="Vassiliev H."/>
            <person name="Vo A."/>
            <person name="Wangchuk T."/>
            <person name="Wangdi T."/>
            <person name="Weiand M."/>
            <person name="Wilkinson J."/>
            <person name="Wilson A."/>
            <person name="Yadav S."/>
            <person name="Young G."/>
            <person name="Yu Q."/>
            <person name="Zembek L."/>
            <person name="Zhong D."/>
            <person name="Zimmer A."/>
            <person name="Zwirko Z."/>
            <person name="Jaffe D.B."/>
            <person name="Alvarez P."/>
            <person name="Brockman W."/>
            <person name="Butler J."/>
            <person name="Chin C."/>
            <person name="Gnerre S."/>
            <person name="Grabherr M."/>
            <person name="Kleber M."/>
            <person name="Mauceli E."/>
            <person name="MacCallum I."/>
        </authorList>
    </citation>
    <scope>NUCLEOTIDE SEQUENCE [LARGE SCALE GENOMIC DNA]</scope>
    <source>
        <strain evidence="2">Tucson 14024-0371.13</strain>
    </source>
</reference>
<dbReference type="PhylomeDB" id="B3MH60"/>
<organism evidence="1 2">
    <name type="scientific">Drosophila ananassae</name>
    <name type="common">Fruit fly</name>
    <dbReference type="NCBI Taxonomy" id="7217"/>
    <lineage>
        <taxon>Eukaryota</taxon>
        <taxon>Metazoa</taxon>
        <taxon>Ecdysozoa</taxon>
        <taxon>Arthropoda</taxon>
        <taxon>Hexapoda</taxon>
        <taxon>Insecta</taxon>
        <taxon>Pterygota</taxon>
        <taxon>Neoptera</taxon>
        <taxon>Endopterygota</taxon>
        <taxon>Diptera</taxon>
        <taxon>Brachycera</taxon>
        <taxon>Muscomorpha</taxon>
        <taxon>Ephydroidea</taxon>
        <taxon>Drosophilidae</taxon>
        <taxon>Drosophila</taxon>
        <taxon>Sophophora</taxon>
    </lineage>
</organism>
<dbReference type="OMA" id="TIRDCEP"/>
<dbReference type="GeneID" id="6495126"/>
<dbReference type="InParanoid" id="B3MH60"/>
<sequence>MCDESTIRDCEPTTMRLPFNSYHIHLPLYIMDMVRVFQDHPKYCNGIQEEHILEMLEKEPFACGDLEAQVKTALLDLTAKGFIRFISNGYRTLGPIAKLANARSVRHFNMTWQRIAELQKVNCPSLEGSLSSGHCTQR</sequence>
<gene>
    <name evidence="1" type="primary">Dana\GF12275</name>
    <name evidence="1" type="synonym">dana_GLEANR_12281</name>
    <name evidence="1" type="ORF">GF12275</name>
</gene>
<dbReference type="eggNOG" id="ENOG502T6PS">
    <property type="taxonomic scope" value="Eukaryota"/>
</dbReference>
<dbReference type="OrthoDB" id="6774326at2759"/>
<evidence type="ECO:0000313" key="1">
    <source>
        <dbReference type="EMBL" id="EDV35819.1"/>
    </source>
</evidence>
<name>B3MH60_DROAN</name>
<evidence type="ECO:0000313" key="2">
    <source>
        <dbReference type="Proteomes" id="UP000007801"/>
    </source>
</evidence>
<dbReference type="STRING" id="7217.B3MH60"/>
<proteinExistence type="predicted"/>
<protein>
    <submittedName>
        <fullName evidence="1">Uncharacterized protein</fullName>
    </submittedName>
</protein>
<dbReference type="HOGENOM" id="CLU_1808195_0_0_1"/>
<dbReference type="EMBL" id="CH902619">
    <property type="protein sequence ID" value="EDV35819.1"/>
    <property type="molecule type" value="Genomic_DNA"/>
</dbReference>
<dbReference type="AlphaFoldDB" id="B3MH60"/>